<evidence type="ECO:0000313" key="4">
    <source>
        <dbReference type="Proteomes" id="UP001209755"/>
    </source>
</evidence>
<protein>
    <submittedName>
        <fullName evidence="3">Amidohydrolase</fullName>
    </submittedName>
</protein>
<dbReference type="RefSeq" id="WP_264600624.1">
    <property type="nucleotide sequence ID" value="NZ_JAOQNS010000003.1"/>
</dbReference>
<gene>
    <name evidence="3" type="ORF">M2319_001288</name>
</gene>
<dbReference type="PROSITE" id="PS50263">
    <property type="entry name" value="CN_HYDROLASE"/>
    <property type="match status" value="1"/>
</dbReference>
<organism evidence="3 4">
    <name type="scientific">Rhodobium gokarnense</name>
    <dbReference type="NCBI Taxonomy" id="364296"/>
    <lineage>
        <taxon>Bacteria</taxon>
        <taxon>Pseudomonadati</taxon>
        <taxon>Pseudomonadota</taxon>
        <taxon>Alphaproteobacteria</taxon>
        <taxon>Hyphomicrobiales</taxon>
        <taxon>Rhodobiaceae</taxon>
        <taxon>Rhodobium</taxon>
    </lineage>
</organism>
<dbReference type="InterPro" id="IPR003010">
    <property type="entry name" value="C-N_Hydrolase"/>
</dbReference>
<dbReference type="PANTHER" id="PTHR43674:SF2">
    <property type="entry name" value="BETA-UREIDOPROPIONASE"/>
    <property type="match status" value="1"/>
</dbReference>
<dbReference type="CDD" id="cd07576">
    <property type="entry name" value="R-amidase_like"/>
    <property type="match status" value="1"/>
</dbReference>
<dbReference type="Pfam" id="PF00795">
    <property type="entry name" value="CN_hydrolase"/>
    <property type="match status" value="1"/>
</dbReference>
<dbReference type="InterPro" id="IPR044083">
    <property type="entry name" value="RamA-like"/>
</dbReference>
<dbReference type="Gene3D" id="3.60.110.10">
    <property type="entry name" value="Carbon-nitrogen hydrolase"/>
    <property type="match status" value="1"/>
</dbReference>
<evidence type="ECO:0000256" key="1">
    <source>
        <dbReference type="ARBA" id="ARBA00022801"/>
    </source>
</evidence>
<name>A0ABT3H9A4_9HYPH</name>
<proteinExistence type="predicted"/>
<feature type="domain" description="CN hydrolase" evidence="2">
    <location>
        <begin position="1"/>
        <end position="234"/>
    </location>
</feature>
<dbReference type="Proteomes" id="UP001209755">
    <property type="component" value="Unassembled WGS sequence"/>
</dbReference>
<dbReference type="SUPFAM" id="SSF56317">
    <property type="entry name" value="Carbon-nitrogen hydrolase"/>
    <property type="match status" value="1"/>
</dbReference>
<accession>A0ABT3H9A4</accession>
<sequence length="271" mass="29122">MRIGVYQCAAGGRSQEERLTCLAEALGDEGPDIVVCPELFSSGYNIGDDLIRLAEPVEGPFFDEVAKLAGKTGSLIVYGYPEKLDGELYNAAAAVSPEGVLIANHRKQANSPNSFETAYFTTGKRPTAFTYRGVRVALLICYEVEFPETVRAAAEAGAQLVLAPTALVDSWEVVATKMIPTRAFENGIYLAYANHGGTENGFCYYGGSRIVAPDGTEPAVAGSGEELIVAEFDAERVRAAQERLPYLKDVSGLELSASRKHEAANVRKPVF</sequence>
<evidence type="ECO:0000313" key="3">
    <source>
        <dbReference type="EMBL" id="MCW2306966.1"/>
    </source>
</evidence>
<keyword evidence="1" id="KW-0378">Hydrolase</keyword>
<dbReference type="PANTHER" id="PTHR43674">
    <property type="entry name" value="NITRILASE C965.09-RELATED"/>
    <property type="match status" value="1"/>
</dbReference>
<comment type="caution">
    <text evidence="3">The sequence shown here is derived from an EMBL/GenBank/DDBJ whole genome shotgun (WGS) entry which is preliminary data.</text>
</comment>
<dbReference type="InterPro" id="IPR036526">
    <property type="entry name" value="C-N_Hydrolase_sf"/>
</dbReference>
<dbReference type="EMBL" id="JAOQNS010000003">
    <property type="protein sequence ID" value="MCW2306966.1"/>
    <property type="molecule type" value="Genomic_DNA"/>
</dbReference>
<keyword evidence="4" id="KW-1185">Reference proteome</keyword>
<dbReference type="InterPro" id="IPR050345">
    <property type="entry name" value="Aliph_Amidase/BUP"/>
</dbReference>
<evidence type="ECO:0000259" key="2">
    <source>
        <dbReference type="PROSITE" id="PS50263"/>
    </source>
</evidence>
<reference evidence="4" key="1">
    <citation type="submission" date="2023-07" db="EMBL/GenBank/DDBJ databases">
        <title>Genome sequencing of Purple Non-Sulfur Bacteria from various extreme environments.</title>
        <authorList>
            <person name="Mayer M."/>
        </authorList>
    </citation>
    <scope>NUCLEOTIDE SEQUENCE [LARGE SCALE GENOMIC DNA]</scope>
    <source>
        <strain evidence="4">DSM 17935</strain>
    </source>
</reference>